<evidence type="ECO:0000313" key="3">
    <source>
        <dbReference type="EMBL" id="KTD34742.1"/>
    </source>
</evidence>
<dbReference type="InterPro" id="IPR052155">
    <property type="entry name" value="Biofilm_reg_signaling"/>
</dbReference>
<gene>
    <name evidence="4" type="primary">nifL</name>
    <name evidence="3" type="ORF">Lmor_1275</name>
    <name evidence="4" type="ORF">NCTC12239_02962</name>
</gene>
<dbReference type="SUPFAM" id="SSF55785">
    <property type="entry name" value="PYP-like sensor domain (PAS domain)"/>
    <property type="match status" value="2"/>
</dbReference>
<evidence type="ECO:0000259" key="2">
    <source>
        <dbReference type="PROSITE" id="PS50113"/>
    </source>
</evidence>
<proteinExistence type="predicted"/>
<dbReference type="OrthoDB" id="9772100at2"/>
<dbReference type="Proteomes" id="UP000054985">
    <property type="component" value="Unassembled WGS sequence"/>
</dbReference>
<dbReference type="PROSITE" id="PS50113">
    <property type="entry name" value="PAC"/>
    <property type="match status" value="1"/>
</dbReference>
<dbReference type="Pfam" id="PF13426">
    <property type="entry name" value="PAS_9"/>
    <property type="match status" value="2"/>
</dbReference>
<name>A0A378K851_9GAMM</name>
<dbReference type="PROSITE" id="PS50112">
    <property type="entry name" value="PAS"/>
    <property type="match status" value="2"/>
</dbReference>
<evidence type="ECO:0000259" key="1">
    <source>
        <dbReference type="PROSITE" id="PS50112"/>
    </source>
</evidence>
<sequence>MPSKMSQLTQHALLYQLITSEERYQNFMNASSDAIFVHDLNGVILDVNNEACISLGYSRQQLINSYAWEIEIAITQETIKQNIIKLTYGPFNLEGLHRRKDGSTFPVDVRLSMFSTMGNQFVLAIVRDISEQKRAEATIKKLTRALDQSPLLIVITDKAGTIDYVNQQVIKRTGYNNHEIVGKNFLILKSENAPLDTYQSILEHLTKKNEWHGDLLIKNKKGEHLQFTGVFSPLRDETNNQIIQYLIVIEEVPKKKNSK</sequence>
<evidence type="ECO:0000313" key="5">
    <source>
        <dbReference type="Proteomes" id="UP000054985"/>
    </source>
</evidence>
<dbReference type="InterPro" id="IPR000700">
    <property type="entry name" value="PAS-assoc_C"/>
</dbReference>
<dbReference type="InterPro" id="IPR035965">
    <property type="entry name" value="PAS-like_dom_sf"/>
</dbReference>
<dbReference type="Gene3D" id="3.30.450.20">
    <property type="entry name" value="PAS domain"/>
    <property type="match status" value="2"/>
</dbReference>
<dbReference type="CDD" id="cd00130">
    <property type="entry name" value="PAS"/>
    <property type="match status" value="2"/>
</dbReference>
<dbReference type="Proteomes" id="UP000254040">
    <property type="component" value="Unassembled WGS sequence"/>
</dbReference>
<keyword evidence="4" id="KW-0808">Transferase</keyword>
<feature type="domain" description="PAS" evidence="1">
    <location>
        <begin position="138"/>
        <end position="209"/>
    </location>
</feature>
<organism evidence="4 6">
    <name type="scientific">Legionella moravica</name>
    <dbReference type="NCBI Taxonomy" id="39962"/>
    <lineage>
        <taxon>Bacteria</taxon>
        <taxon>Pseudomonadati</taxon>
        <taxon>Pseudomonadota</taxon>
        <taxon>Gammaproteobacteria</taxon>
        <taxon>Legionellales</taxon>
        <taxon>Legionellaceae</taxon>
        <taxon>Legionella</taxon>
    </lineage>
</organism>
<dbReference type="AlphaFoldDB" id="A0A378K851"/>
<dbReference type="EMBL" id="LNYN01000019">
    <property type="protein sequence ID" value="KTD34742.1"/>
    <property type="molecule type" value="Genomic_DNA"/>
</dbReference>
<evidence type="ECO:0000313" key="4">
    <source>
        <dbReference type="EMBL" id="STX64001.1"/>
    </source>
</evidence>
<feature type="domain" description="PAS" evidence="1">
    <location>
        <begin position="20"/>
        <end position="64"/>
    </location>
</feature>
<dbReference type="EC" id="2.7.13.3" evidence="4"/>
<reference evidence="4 6" key="2">
    <citation type="submission" date="2018-06" db="EMBL/GenBank/DDBJ databases">
        <authorList>
            <consortium name="Pathogen Informatics"/>
            <person name="Doyle S."/>
        </authorList>
    </citation>
    <scope>NUCLEOTIDE SEQUENCE [LARGE SCALE GENOMIC DNA]</scope>
    <source>
        <strain evidence="4 6">NCTC12239</strain>
    </source>
</reference>
<protein>
    <submittedName>
        <fullName evidence="4">Sensory box (GGDEF/EAL domain) regulatory protein</fullName>
        <ecNumber evidence="4">2.7.13.3</ecNumber>
    </submittedName>
</protein>
<evidence type="ECO:0000313" key="6">
    <source>
        <dbReference type="Proteomes" id="UP000254040"/>
    </source>
</evidence>
<dbReference type="PANTHER" id="PTHR44757">
    <property type="entry name" value="DIGUANYLATE CYCLASE DGCP"/>
    <property type="match status" value="1"/>
</dbReference>
<dbReference type="PANTHER" id="PTHR44757:SF2">
    <property type="entry name" value="BIOFILM ARCHITECTURE MAINTENANCE PROTEIN MBAA"/>
    <property type="match status" value="1"/>
</dbReference>
<reference evidence="3 5" key="1">
    <citation type="submission" date="2015-11" db="EMBL/GenBank/DDBJ databases">
        <title>Genomic analysis of 38 Legionella species identifies large and diverse effector repertoires.</title>
        <authorList>
            <person name="Burstein D."/>
            <person name="Amaro F."/>
            <person name="Zusman T."/>
            <person name="Lifshitz Z."/>
            <person name="Cohen O."/>
            <person name="Gilbert J.A."/>
            <person name="Pupko T."/>
            <person name="Shuman H.A."/>
            <person name="Segal G."/>
        </authorList>
    </citation>
    <scope>NUCLEOTIDE SEQUENCE [LARGE SCALE GENOMIC DNA]</scope>
    <source>
        <strain evidence="3 5">ATCC 43877</strain>
    </source>
</reference>
<dbReference type="InterPro" id="IPR000014">
    <property type="entry name" value="PAS"/>
</dbReference>
<dbReference type="GO" id="GO:0004673">
    <property type="term" value="F:protein histidine kinase activity"/>
    <property type="evidence" value="ECO:0007669"/>
    <property type="project" value="UniProtKB-EC"/>
</dbReference>
<dbReference type="SMART" id="SM00091">
    <property type="entry name" value="PAS"/>
    <property type="match status" value="2"/>
</dbReference>
<dbReference type="RefSeq" id="WP_028382738.1">
    <property type="nucleotide sequence ID" value="NZ_CAAAJG010000018.1"/>
</dbReference>
<accession>A0A378K851</accession>
<dbReference type="NCBIfam" id="TIGR00229">
    <property type="entry name" value="sensory_box"/>
    <property type="match status" value="2"/>
</dbReference>
<feature type="domain" description="PAC" evidence="2">
    <location>
        <begin position="91"/>
        <end position="141"/>
    </location>
</feature>
<keyword evidence="5" id="KW-1185">Reference proteome</keyword>
<dbReference type="STRING" id="39962.Lmor_1275"/>
<dbReference type="EMBL" id="UGOG01000001">
    <property type="protein sequence ID" value="STX64001.1"/>
    <property type="molecule type" value="Genomic_DNA"/>
</dbReference>